<proteinExistence type="inferred from homology"/>
<sequence>MPPPQAQGRRDASEDDFSEDDEGTPLNQEIYNGSQKASTESTRGWDVFRNPPPKIDSGSMANQQCLDLTMQVLKVLAYLITFVIVLASGVIAKGTLLLMTSQLREDRVLTYCNKKLSRDMQFVVTLPEVERVAYMWALVVAFAVPELGTLIRSLRICFFKSSQRPRFSSLLLVTLMESLHTFGVALLVFVVLPEIDVVRGAMLTNCVCLVPGILGILSRNSKEPKRFVKSIVDLLAIAAQATGLILWPILDGGTRPRLWVIPIAVVLTSFGWWENYTTKQSRLGFMKYLGSVKEELVKRTRYSTYAIVSVWKMLFFLGSTILILFMKGESVSNFFSLISSSLQAHKITVSEVRIQSGTLPDIQDLPLTGDTRDVEASHHAAIYILLIHVHAAYLCYVFGKFACKILIQGFSYAFPVNLTIPVAISLLIAACGLRNEDPCFYQGFLPDYLFFESPPAYYLDEFIFKRHGWIWILWLLSQTWITLHIWTPKCERLATTEKLFVTPMYSSILIDQSLGMNRRRDDEADVKTEELAELEKGDEHYETISVQTDGSSSAPKSNVKSSDHITRIFACATMWHETKEEMMEMLKSILRLDEDQCARRVAQKYLRVVDQNYYEFETHIFFDDAFEIEDEQTENVVVNRFVKLLVATMDEAAQAVHQTNNIRIKPPKKYPAPYGGRLVWTLPGKTKMYAHLKDKSKIRHRKRWSQVMYMYYLLGHRLMELPISVDRKEVMADNTYLLTLDGDIDFQPQAVQLLVDLMKKNRNLGAACGRIHPVGSGPMVWYQKFEYAIGHWLQKATEHMIGCVLCSPGCFSLFRGKALMDDNVMRKYTTKSEEARHYVQYDQGEDRWLCTLLLQRGYRVEYSAASDAYTHCPESFNEFYTQRRRWVPSTMANIMDLLMDYKRTIKINDNISLPYIAYQMMLMGGTILGPGTIFLMLVGAFVAAFKIDNWTSFYYNIIPILLFMAVCFLFKGPIQLIVAQILSTGYALVMMAVIVGTALQLGEDGIGSPSAIFLIALSGSFFIAACLHPQEFWCIVPGVIYLLSIPSMYLLLILYSIVNLNVVTWGTREVQTKKTKKELEEERKAAEEAKRKARHKSLLGFLQGKAAGENNEEGSIELSFAGLFKCMFCTHPKTIDEKEQLLRIAESLEGVQKRIENIERQVDPHAAATHRRRTTSTGSKEHHLHAHNEAAEEDQEHDDDTETVSTEPKHERDDLINPYWIEDKALKKGEVDFLSQAETKFWQELLEKYLYPIDEDKDEKARIAKDLIELRNKSVFAFFMFNALFILIVFLLQLNKDNLHIDWPLGVKTNITQIEETGEILISKEYLQLEPIGLVFVFFFALILIIQFTAMLFHRFGTLSHILASTTLTCCNKKIEDSSETLLSKHGVDIVKNLQRIRGLDGEYDNDSGSSSGNVGRRKTIHNLENNMKRKRTIGTLDVAFKERFFKMKEEDGKLFNGTPILGRSMNHLRKETIKALEVRRNTVMAERRKSKMQTLGANGDIYGGGSVYGVTPSVNGRSHRNSNAGINVRDVFSDAPGGQINRAFDASHDVISEDELDNNPNDMRLRNVGRSSISWQQEIQPRKRL</sequence>
<evidence type="ECO:0000256" key="8">
    <source>
        <dbReference type="ARBA" id="ARBA00023054"/>
    </source>
</evidence>
<feature type="region of interest" description="Disordered" evidence="14">
    <location>
        <begin position="1"/>
        <end position="49"/>
    </location>
</feature>
<feature type="transmembrane region" description="Helical" evidence="15">
    <location>
        <begin position="380"/>
        <end position="398"/>
    </location>
</feature>
<evidence type="ECO:0000256" key="1">
    <source>
        <dbReference type="ARBA" id="ARBA00004651"/>
    </source>
</evidence>
<feature type="transmembrane region" description="Helical" evidence="15">
    <location>
        <begin position="76"/>
        <end position="99"/>
    </location>
</feature>
<evidence type="ECO:0000256" key="7">
    <source>
        <dbReference type="ARBA" id="ARBA00022989"/>
    </source>
</evidence>
<gene>
    <name evidence="17" type="ORF">PYX00_006367</name>
</gene>
<feature type="compositionally biased region" description="Acidic residues" evidence="14">
    <location>
        <begin position="1191"/>
        <end position="1202"/>
    </location>
</feature>
<accession>A0AAW2HW66</accession>
<dbReference type="InterPro" id="IPR029044">
    <property type="entry name" value="Nucleotide-diphossugar_trans"/>
</dbReference>
<dbReference type="InterPro" id="IPR055120">
    <property type="entry name" value="Chs-1/2_IV_N"/>
</dbReference>
<evidence type="ECO:0000256" key="5">
    <source>
        <dbReference type="ARBA" id="ARBA00022679"/>
    </source>
</evidence>
<feature type="transmembrane region" description="Helical" evidence="15">
    <location>
        <begin position="1275"/>
        <end position="1294"/>
    </location>
</feature>
<dbReference type="PANTHER" id="PTHR22914">
    <property type="entry name" value="CHITIN SYNTHASE"/>
    <property type="match status" value="1"/>
</dbReference>
<feature type="domain" description="Chitin synthase chs-1/2 N-terminal putative transporter" evidence="16">
    <location>
        <begin position="69"/>
        <end position="343"/>
    </location>
</feature>
<evidence type="ECO:0000256" key="9">
    <source>
        <dbReference type="ARBA" id="ARBA00023136"/>
    </source>
</evidence>
<dbReference type="EC" id="2.4.1.16" evidence="2"/>
<comment type="caution">
    <text evidence="17">The sequence shown here is derived from an EMBL/GenBank/DDBJ whole genome shotgun (WGS) entry which is preliminary data.</text>
</comment>
<evidence type="ECO:0000313" key="17">
    <source>
        <dbReference type="EMBL" id="KAL0273761.1"/>
    </source>
</evidence>
<feature type="transmembrane region" description="Helical" evidence="15">
    <location>
        <begin position="1036"/>
        <end position="1058"/>
    </location>
</feature>
<evidence type="ECO:0000256" key="14">
    <source>
        <dbReference type="SAM" id="MobiDB-lite"/>
    </source>
</evidence>
<evidence type="ECO:0000256" key="12">
    <source>
        <dbReference type="ARBA" id="ARBA00048014"/>
    </source>
</evidence>
<comment type="catalytic activity">
    <reaction evidence="12">
        <text>[(1-&gt;4)-N-acetyl-beta-D-glucosaminyl](n) + UDP-N-acetyl-alpha-D-glucosamine = [(1-&gt;4)-N-acetyl-beta-D-glucosaminyl](n+1) + UDP + H(+)</text>
        <dbReference type="Rhea" id="RHEA:16637"/>
        <dbReference type="Rhea" id="RHEA-COMP:9593"/>
        <dbReference type="Rhea" id="RHEA-COMP:9595"/>
        <dbReference type="ChEBI" id="CHEBI:15378"/>
        <dbReference type="ChEBI" id="CHEBI:17029"/>
        <dbReference type="ChEBI" id="CHEBI:57705"/>
        <dbReference type="ChEBI" id="CHEBI:58223"/>
        <dbReference type="EC" id="2.4.1.16"/>
    </reaction>
</comment>
<feature type="compositionally biased region" description="Polar residues" evidence="14">
    <location>
        <begin position="25"/>
        <end position="42"/>
    </location>
</feature>
<evidence type="ECO:0000256" key="6">
    <source>
        <dbReference type="ARBA" id="ARBA00022692"/>
    </source>
</evidence>
<dbReference type="Pfam" id="PF23000">
    <property type="entry name" value="ChitinSynthase_IV_N"/>
    <property type="match status" value="1"/>
</dbReference>
<keyword evidence="8 13" id="KW-0175">Coiled coil</keyword>
<feature type="transmembrane region" description="Helical" evidence="15">
    <location>
        <begin position="133"/>
        <end position="158"/>
    </location>
</feature>
<feature type="transmembrane region" description="Helical" evidence="15">
    <location>
        <begin position="916"/>
        <end position="941"/>
    </location>
</feature>
<keyword evidence="9 15" id="KW-0472">Membrane</keyword>
<feature type="transmembrane region" description="Helical" evidence="15">
    <location>
        <begin position="230"/>
        <end position="250"/>
    </location>
</feature>
<evidence type="ECO:0000259" key="16">
    <source>
        <dbReference type="Pfam" id="PF23000"/>
    </source>
</evidence>
<comment type="subcellular location">
    <subcellularLocation>
        <location evidence="1">Cell membrane</location>
        <topology evidence="1">Multi-pass membrane protein</topology>
    </subcellularLocation>
</comment>
<dbReference type="SUPFAM" id="SSF53448">
    <property type="entry name" value="Nucleotide-diphospho-sugar transferases"/>
    <property type="match status" value="1"/>
</dbReference>
<keyword evidence="6 15" id="KW-0812">Transmembrane</keyword>
<feature type="transmembrane region" description="Helical" evidence="15">
    <location>
        <begin position="1332"/>
        <end position="1353"/>
    </location>
</feature>
<feature type="transmembrane region" description="Helical" evidence="15">
    <location>
        <begin position="410"/>
        <end position="430"/>
    </location>
</feature>
<keyword evidence="4" id="KW-0328">Glycosyltransferase</keyword>
<feature type="transmembrane region" description="Helical" evidence="15">
    <location>
        <begin position="170"/>
        <end position="192"/>
    </location>
</feature>
<evidence type="ECO:0000256" key="15">
    <source>
        <dbReference type="SAM" id="Phobius"/>
    </source>
</evidence>
<feature type="region of interest" description="Disordered" evidence="14">
    <location>
        <begin position="1162"/>
        <end position="1210"/>
    </location>
</feature>
<comment type="similarity">
    <text evidence="11">Belongs to the chitin synthase family. Class IV subfamily.</text>
</comment>
<feature type="coiled-coil region" evidence="13">
    <location>
        <begin position="1069"/>
        <end position="1096"/>
    </location>
</feature>
<feature type="compositionally biased region" description="Acidic residues" evidence="14">
    <location>
        <begin position="13"/>
        <end position="23"/>
    </location>
</feature>
<dbReference type="CDD" id="cd04190">
    <property type="entry name" value="Chitin_synth_C"/>
    <property type="match status" value="1"/>
</dbReference>
<evidence type="ECO:0000256" key="10">
    <source>
        <dbReference type="ARBA" id="ARBA00023180"/>
    </source>
</evidence>
<dbReference type="GO" id="GO:0005886">
    <property type="term" value="C:plasma membrane"/>
    <property type="evidence" value="ECO:0007669"/>
    <property type="project" value="UniProtKB-SubCell"/>
</dbReference>
<feature type="transmembrane region" description="Helical" evidence="15">
    <location>
        <begin position="256"/>
        <end position="273"/>
    </location>
</feature>
<feature type="transmembrane region" description="Helical" evidence="15">
    <location>
        <begin position="1011"/>
        <end position="1030"/>
    </location>
</feature>
<keyword evidence="5" id="KW-0808">Transferase</keyword>
<keyword evidence="3" id="KW-1003">Cell membrane</keyword>
<evidence type="ECO:0000256" key="4">
    <source>
        <dbReference type="ARBA" id="ARBA00022676"/>
    </source>
</evidence>
<dbReference type="Pfam" id="PF03142">
    <property type="entry name" value="Chitin_synth_2"/>
    <property type="match status" value="1"/>
</dbReference>
<feature type="transmembrane region" description="Helical" evidence="15">
    <location>
        <begin position="302"/>
        <end position="326"/>
    </location>
</feature>
<feature type="transmembrane region" description="Helical" evidence="15">
    <location>
        <begin position="977"/>
        <end position="999"/>
    </location>
</feature>
<evidence type="ECO:0000256" key="2">
    <source>
        <dbReference type="ARBA" id="ARBA00012543"/>
    </source>
</evidence>
<feature type="transmembrane region" description="Helical" evidence="15">
    <location>
        <begin position="198"/>
        <end position="218"/>
    </location>
</feature>
<dbReference type="GO" id="GO:0006031">
    <property type="term" value="P:chitin biosynthetic process"/>
    <property type="evidence" value="ECO:0007669"/>
    <property type="project" value="TreeGrafter"/>
</dbReference>
<keyword evidence="10" id="KW-0325">Glycoprotein</keyword>
<protein>
    <recommendedName>
        <fullName evidence="2">chitin synthase</fullName>
        <ecNumber evidence="2">2.4.1.16</ecNumber>
    </recommendedName>
</protein>
<feature type="transmembrane region" description="Helical" evidence="15">
    <location>
        <begin position="953"/>
        <end position="971"/>
    </location>
</feature>
<evidence type="ECO:0000256" key="13">
    <source>
        <dbReference type="SAM" id="Coils"/>
    </source>
</evidence>
<name>A0AAW2HW66_9NEOP</name>
<keyword evidence="7 15" id="KW-1133">Transmembrane helix</keyword>
<dbReference type="Gene3D" id="3.90.550.10">
    <property type="entry name" value="Spore Coat Polysaccharide Biosynthesis Protein SpsA, Chain A"/>
    <property type="match status" value="1"/>
</dbReference>
<dbReference type="FunFam" id="3.90.550.10:FF:000139">
    <property type="entry name" value="Chitin synthase 8"/>
    <property type="match status" value="1"/>
</dbReference>
<dbReference type="EMBL" id="JARGDH010000003">
    <property type="protein sequence ID" value="KAL0273761.1"/>
    <property type="molecule type" value="Genomic_DNA"/>
</dbReference>
<organism evidence="17">
    <name type="scientific">Menopon gallinae</name>
    <name type="common">poultry shaft louse</name>
    <dbReference type="NCBI Taxonomy" id="328185"/>
    <lineage>
        <taxon>Eukaryota</taxon>
        <taxon>Metazoa</taxon>
        <taxon>Ecdysozoa</taxon>
        <taxon>Arthropoda</taxon>
        <taxon>Hexapoda</taxon>
        <taxon>Insecta</taxon>
        <taxon>Pterygota</taxon>
        <taxon>Neoptera</taxon>
        <taxon>Paraneoptera</taxon>
        <taxon>Psocodea</taxon>
        <taxon>Troctomorpha</taxon>
        <taxon>Phthiraptera</taxon>
        <taxon>Amblycera</taxon>
        <taxon>Menoponidae</taxon>
        <taxon>Menopon</taxon>
    </lineage>
</organism>
<dbReference type="PANTHER" id="PTHR22914:SF42">
    <property type="entry name" value="CHITIN SYNTHASE"/>
    <property type="match status" value="1"/>
</dbReference>
<evidence type="ECO:0000256" key="3">
    <source>
        <dbReference type="ARBA" id="ARBA00022475"/>
    </source>
</evidence>
<evidence type="ECO:0000256" key="11">
    <source>
        <dbReference type="ARBA" id="ARBA00046329"/>
    </source>
</evidence>
<dbReference type="InterPro" id="IPR004835">
    <property type="entry name" value="Chitin_synth"/>
</dbReference>
<dbReference type="GO" id="GO:0004100">
    <property type="term" value="F:chitin synthase activity"/>
    <property type="evidence" value="ECO:0007669"/>
    <property type="project" value="UniProtKB-EC"/>
</dbReference>
<reference evidence="17" key="1">
    <citation type="journal article" date="2024" name="Gigascience">
        <title>Chromosome-level genome of the poultry shaft louse Menopon gallinae provides insight into the host-switching and adaptive evolution of parasitic lice.</title>
        <authorList>
            <person name="Xu Y."/>
            <person name="Ma L."/>
            <person name="Liu S."/>
            <person name="Liang Y."/>
            <person name="Liu Q."/>
            <person name="He Z."/>
            <person name="Tian L."/>
            <person name="Duan Y."/>
            <person name="Cai W."/>
            <person name="Li H."/>
            <person name="Song F."/>
        </authorList>
    </citation>
    <scope>NUCLEOTIDE SEQUENCE</scope>
    <source>
        <strain evidence="17">Cailab_2023a</strain>
    </source>
</reference>